<protein>
    <submittedName>
        <fullName evidence="1">Pseudaminic acid biosynthesis-associated methylase</fullName>
    </submittedName>
</protein>
<dbReference type="NCBIfam" id="TIGR03587">
    <property type="entry name" value="Pse_Me-ase"/>
    <property type="match status" value="1"/>
</dbReference>
<proteinExistence type="predicted"/>
<sequence>MNYKTDQEAFWAGSFGDEYILRNQSQELLASNLNFFTKALSRAGKVDSLIEFGSNVGMNVRALKLLYPHQSQFGIEINATAAEELKTFLGEKNVFNGSIFEFESDKKFDVSLIKGVLIHINPEMLQAVYQKLYDFSKKYILICEYYNPKPVEIDYRGHSGKLYKRDFCGEIMEKFSDLKLIDYGFAYKKDPAFSQDDITWFLLEKNCD</sequence>
<evidence type="ECO:0000313" key="1">
    <source>
        <dbReference type="EMBL" id="WEJ63137.1"/>
    </source>
</evidence>
<name>A0ABY8CD37_9GAMM</name>
<dbReference type="Gene3D" id="3.40.50.150">
    <property type="entry name" value="Vaccinia Virus protein VP39"/>
    <property type="match status" value="1"/>
</dbReference>
<dbReference type="SUPFAM" id="SSF53335">
    <property type="entry name" value="S-adenosyl-L-methionine-dependent methyltransferases"/>
    <property type="match status" value="1"/>
</dbReference>
<keyword evidence="1" id="KW-0489">Methyltransferase</keyword>
<dbReference type="InterPro" id="IPR020027">
    <property type="entry name" value="Pseudamin_synth-assoc_MeTrfase"/>
</dbReference>
<dbReference type="GO" id="GO:0008168">
    <property type="term" value="F:methyltransferase activity"/>
    <property type="evidence" value="ECO:0007669"/>
    <property type="project" value="UniProtKB-KW"/>
</dbReference>
<dbReference type="RefSeq" id="WP_275595391.1">
    <property type="nucleotide sequence ID" value="NZ_CP102381.1"/>
</dbReference>
<keyword evidence="2" id="KW-1185">Reference proteome</keyword>
<dbReference type="Proteomes" id="UP001222275">
    <property type="component" value="Chromosome"/>
</dbReference>
<reference evidence="1 2" key="1">
    <citation type="submission" date="2022-06" db="EMBL/GenBank/DDBJ databases">
        <title>Thiomicrohabdus sp. nov, an obligately chemolithoautotrophic, sulfur-oxidizing bacterium isolated from beach of Guanyin Mountain. Amoy.</title>
        <authorList>
            <person name="Zhu H."/>
        </authorList>
    </citation>
    <scope>NUCLEOTIDE SEQUENCE [LARGE SCALE GENOMIC DNA]</scope>
    <source>
        <strain evidence="1 2">XGS-01</strain>
    </source>
</reference>
<dbReference type="GO" id="GO:0032259">
    <property type="term" value="P:methylation"/>
    <property type="evidence" value="ECO:0007669"/>
    <property type="project" value="UniProtKB-KW"/>
</dbReference>
<dbReference type="EMBL" id="CP102381">
    <property type="protein sequence ID" value="WEJ63137.1"/>
    <property type="molecule type" value="Genomic_DNA"/>
</dbReference>
<accession>A0ABY8CD37</accession>
<gene>
    <name evidence="1" type="ORF">NR989_02485</name>
</gene>
<keyword evidence="1" id="KW-0808">Transferase</keyword>
<dbReference type="InterPro" id="IPR029063">
    <property type="entry name" value="SAM-dependent_MTases_sf"/>
</dbReference>
<evidence type="ECO:0000313" key="2">
    <source>
        <dbReference type="Proteomes" id="UP001222275"/>
    </source>
</evidence>
<organism evidence="1 2">
    <name type="scientific">Thiomicrorhabdus lithotrophica</name>
    <dbReference type="NCBI Taxonomy" id="2949997"/>
    <lineage>
        <taxon>Bacteria</taxon>
        <taxon>Pseudomonadati</taxon>
        <taxon>Pseudomonadota</taxon>
        <taxon>Gammaproteobacteria</taxon>
        <taxon>Thiotrichales</taxon>
        <taxon>Piscirickettsiaceae</taxon>
        <taxon>Thiomicrorhabdus</taxon>
    </lineage>
</organism>